<dbReference type="Proteomes" id="UP000027192">
    <property type="component" value="Unassembled WGS sequence"/>
</dbReference>
<evidence type="ECO:0000313" key="4">
    <source>
        <dbReference type="EMBL" id="KDM91622.1"/>
    </source>
</evidence>
<dbReference type="NCBIfam" id="NF040941">
    <property type="entry name" value="GGGWT_bact"/>
    <property type="match status" value="1"/>
</dbReference>
<evidence type="ECO:0000313" key="5">
    <source>
        <dbReference type="Proteomes" id="UP000027192"/>
    </source>
</evidence>
<proteinExistence type="predicted"/>
<dbReference type="EMBL" id="JMIB01000021">
    <property type="protein sequence ID" value="KDM91622.1"/>
    <property type="molecule type" value="Genomic_DNA"/>
</dbReference>
<keyword evidence="5" id="KW-1185">Reference proteome</keyword>
<keyword evidence="2" id="KW-0732">Signal</keyword>
<dbReference type="PANTHER" id="PTHR16146">
    <property type="entry name" value="INTELECTIN"/>
    <property type="match status" value="1"/>
</dbReference>
<reference evidence="4 5" key="1">
    <citation type="submission" date="2014-04" db="EMBL/GenBank/DDBJ databases">
        <title>Draft genome sequence of Photobacterium halotolerans S2753: a solonamide, ngercheumicin and holomycin producer.</title>
        <authorList>
            <person name="Machado H.R."/>
            <person name="Gram L."/>
        </authorList>
    </citation>
    <scope>NUCLEOTIDE SEQUENCE [LARGE SCALE GENOMIC DNA]</scope>
    <source>
        <strain evidence="4 5">S2753</strain>
    </source>
</reference>
<name>A0A066RVA7_9GAMM</name>
<evidence type="ECO:0000259" key="3">
    <source>
        <dbReference type="PROSITE" id="PS51406"/>
    </source>
</evidence>
<organism evidence="4 5">
    <name type="scientific">Photobacterium galatheae</name>
    <dbReference type="NCBI Taxonomy" id="1654360"/>
    <lineage>
        <taxon>Bacteria</taxon>
        <taxon>Pseudomonadati</taxon>
        <taxon>Pseudomonadota</taxon>
        <taxon>Gammaproteobacteria</taxon>
        <taxon>Vibrionales</taxon>
        <taxon>Vibrionaceae</taxon>
        <taxon>Photobacterium</taxon>
    </lineage>
</organism>
<dbReference type="SUPFAM" id="SSF56496">
    <property type="entry name" value="Fibrinogen C-terminal domain-like"/>
    <property type="match status" value="1"/>
</dbReference>
<dbReference type="GO" id="GO:0070492">
    <property type="term" value="F:oligosaccharide binding"/>
    <property type="evidence" value="ECO:0007669"/>
    <property type="project" value="TreeGrafter"/>
</dbReference>
<accession>A0A066RVA7</accession>
<dbReference type="InterPro" id="IPR036056">
    <property type="entry name" value="Fibrinogen-like_C"/>
</dbReference>
<gene>
    <name evidence="4" type="ORF">EA58_11415</name>
</gene>
<evidence type="ECO:0000256" key="2">
    <source>
        <dbReference type="SAM" id="SignalP"/>
    </source>
</evidence>
<comment type="caution">
    <text evidence="4">The sequence shown here is derived from an EMBL/GenBank/DDBJ whole genome shotgun (WGS) entry which is preliminary data.</text>
</comment>
<dbReference type="Gene3D" id="2.60.120.1000">
    <property type="match status" value="1"/>
</dbReference>
<dbReference type="OrthoDB" id="6306552at2"/>
<dbReference type="Pfam" id="PF00147">
    <property type="entry name" value="Fibrinogen_C"/>
    <property type="match status" value="1"/>
</dbReference>
<protein>
    <recommendedName>
        <fullName evidence="3">Fibrinogen C-terminal domain-containing protein</fullName>
    </recommendedName>
</protein>
<dbReference type="InterPro" id="IPR002181">
    <property type="entry name" value="Fibrinogen_a/b/g_C_dom"/>
</dbReference>
<feature type="chain" id="PRO_5001630724" description="Fibrinogen C-terminal domain-containing protein" evidence="2">
    <location>
        <begin position="22"/>
        <end position="320"/>
    </location>
</feature>
<dbReference type="PROSITE" id="PS51406">
    <property type="entry name" value="FIBRINOGEN_C_2"/>
    <property type="match status" value="1"/>
</dbReference>
<dbReference type="PANTHER" id="PTHR16146:SF46">
    <property type="entry name" value="INTELECTIN-1A-RELATED"/>
    <property type="match status" value="1"/>
</dbReference>
<evidence type="ECO:0000256" key="1">
    <source>
        <dbReference type="ARBA" id="ARBA00023157"/>
    </source>
</evidence>
<feature type="domain" description="Fibrinogen C-terminal" evidence="3">
    <location>
        <begin position="114"/>
        <end position="173"/>
    </location>
</feature>
<sequence>MKNCLKFSSLIFCLVPLHVSADNWSIHYDDVLDGVVNGDAEYNTDVTVRQMTFASTENDVFVGQYLNDGKIIEFNQTSESIKQYYLGKKGESGYAGTWYNTAGQSGDWSIRTDTDNTVIKKTCWHILDSGNSVGDGYYMIDPDGENNGVEPFEVYCDMTNQGGGWTLFAHNKDNILTKEFVETVSPNQLGVMRNLRWNALLSASHYGLMTLDQAGKKAMVTFETMNQVNPENRVESLAPDLSKAHLLWHAKSSSAGINDFTAIVMYSKDSGEGLFNKSQLNGASVYNHGYIKFDVWDYAPGRYYQGHVWDRINSLLYYIK</sequence>
<dbReference type="AlphaFoldDB" id="A0A066RVA7"/>
<keyword evidence="1" id="KW-1015">Disulfide bond</keyword>
<dbReference type="STRING" id="1654360.EA58_11415"/>
<dbReference type="GO" id="GO:0005615">
    <property type="term" value="C:extracellular space"/>
    <property type="evidence" value="ECO:0007669"/>
    <property type="project" value="TreeGrafter"/>
</dbReference>
<feature type="signal peptide" evidence="2">
    <location>
        <begin position="1"/>
        <end position="21"/>
    </location>
</feature>